<dbReference type="PANTHER" id="PTHR24960:SF79">
    <property type="entry name" value="PHOTOSYSTEM I IRON-SULFUR CENTER"/>
    <property type="match status" value="1"/>
</dbReference>
<dbReference type="PROSITE" id="PS00198">
    <property type="entry name" value="4FE4S_FER_1"/>
    <property type="match status" value="1"/>
</dbReference>
<evidence type="ECO:0000259" key="6">
    <source>
        <dbReference type="PROSITE" id="PS51379"/>
    </source>
</evidence>
<organism evidence="7 8">
    <name type="scientific">Slackia heliotrinireducens (strain ATCC 29202 / DSM 20476 / NCTC 11029 / RHS 1)</name>
    <name type="common">Peptococcus heliotrinreducens</name>
    <dbReference type="NCBI Taxonomy" id="471855"/>
    <lineage>
        <taxon>Bacteria</taxon>
        <taxon>Bacillati</taxon>
        <taxon>Actinomycetota</taxon>
        <taxon>Coriobacteriia</taxon>
        <taxon>Eggerthellales</taxon>
        <taxon>Eggerthellaceae</taxon>
        <taxon>Slackia</taxon>
    </lineage>
</organism>
<sequence length="206" mass="21781">MMAAGPSISRRTFAIGALGTCAMVGLGGAKYLPTQPTVRPPGGQDEVWLTSTCIHCEKCREVCPQGAISPAHLEQGILSIRTPRMDFKKGWCDFCEEEPGGPRCIAVCPTHALQNVDPETTVIGIAVLNRDWCLAARGMGCHECVDACEYEALELGYDHVPVVDNDACNGCGACELACISLSSGSITAGATDRAIIVVPEELIEEG</sequence>
<dbReference type="Pfam" id="PF12838">
    <property type="entry name" value="Fer4_7"/>
    <property type="match status" value="2"/>
</dbReference>
<keyword evidence="4" id="KW-0408">Iron</keyword>
<dbReference type="SUPFAM" id="SSF54862">
    <property type="entry name" value="4Fe-4S ferredoxins"/>
    <property type="match status" value="1"/>
</dbReference>
<evidence type="ECO:0000256" key="3">
    <source>
        <dbReference type="ARBA" id="ARBA00022723"/>
    </source>
</evidence>
<dbReference type="Proteomes" id="UP000002026">
    <property type="component" value="Chromosome"/>
</dbReference>
<evidence type="ECO:0000313" key="8">
    <source>
        <dbReference type="Proteomes" id="UP000002026"/>
    </source>
</evidence>
<dbReference type="GO" id="GO:0051539">
    <property type="term" value="F:4 iron, 4 sulfur cluster binding"/>
    <property type="evidence" value="ECO:0007669"/>
    <property type="project" value="UniProtKB-KW"/>
</dbReference>
<dbReference type="HOGENOM" id="CLU_077329_0_1_11"/>
<keyword evidence="2" id="KW-0004">4Fe-4S</keyword>
<keyword evidence="5" id="KW-0411">Iron-sulfur</keyword>
<dbReference type="eggNOG" id="COG0437">
    <property type="taxonomic scope" value="Bacteria"/>
</dbReference>
<dbReference type="KEGG" id="shi:Shel_27410"/>
<dbReference type="PROSITE" id="PS51379">
    <property type="entry name" value="4FE4S_FER_2"/>
    <property type="match status" value="2"/>
</dbReference>
<comment type="cofactor">
    <cofactor evidence="1">
        <name>[4Fe-4S] cluster</name>
        <dbReference type="ChEBI" id="CHEBI:49883"/>
    </cofactor>
</comment>
<proteinExistence type="predicted"/>
<dbReference type="Gene3D" id="3.30.70.20">
    <property type="match status" value="2"/>
</dbReference>
<reference evidence="7 8" key="1">
    <citation type="journal article" date="2009" name="Stand. Genomic Sci.">
        <title>Complete genome sequence of Slackia heliotrinireducens type strain (RHS 1).</title>
        <authorList>
            <person name="Pukall R."/>
            <person name="Lapidus A."/>
            <person name="Nolan M."/>
            <person name="Copeland A."/>
            <person name="Glavina Del Rio T."/>
            <person name="Lucas S."/>
            <person name="Chen F."/>
            <person name="Tice H."/>
            <person name="Cheng J.F."/>
            <person name="Chertkov O."/>
            <person name="Bruce D."/>
            <person name="Goodwin L."/>
            <person name="Kuske C."/>
            <person name="Brettin T."/>
            <person name="Detter J.C."/>
            <person name="Han C."/>
            <person name="Pitluck S."/>
            <person name="Pati A."/>
            <person name="Mavrommatis K."/>
            <person name="Ivanova N."/>
            <person name="Ovchinnikova G."/>
            <person name="Chen A."/>
            <person name="Palaniappan K."/>
            <person name="Schneider S."/>
            <person name="Rohde M."/>
            <person name="Chain P."/>
            <person name="D'haeseleer P."/>
            <person name="Goker M."/>
            <person name="Bristow J."/>
            <person name="Eisen J.A."/>
            <person name="Markowitz V."/>
            <person name="Kyrpides N.C."/>
            <person name="Klenk H.P."/>
            <person name="Hugenholtz P."/>
        </authorList>
    </citation>
    <scope>NUCLEOTIDE SEQUENCE [LARGE SCALE GENOMIC DNA]</scope>
    <source>
        <strain evidence="8">ATCC 29202 / DSM 20476 / NCTC 11029 / RHS 1</strain>
    </source>
</reference>
<dbReference type="PANTHER" id="PTHR24960">
    <property type="entry name" value="PHOTOSYSTEM I IRON-SULFUR CENTER-RELATED"/>
    <property type="match status" value="1"/>
</dbReference>
<keyword evidence="8" id="KW-1185">Reference proteome</keyword>
<name>C7N403_SLAHD</name>
<protein>
    <submittedName>
        <fullName evidence="7">4Fe-4S protein</fullName>
    </submittedName>
</protein>
<dbReference type="AlphaFoldDB" id="C7N403"/>
<dbReference type="InterPro" id="IPR017896">
    <property type="entry name" value="4Fe4S_Fe-S-bd"/>
</dbReference>
<dbReference type="RefSeq" id="WP_012799835.1">
    <property type="nucleotide sequence ID" value="NC_013165.1"/>
</dbReference>
<evidence type="ECO:0000256" key="1">
    <source>
        <dbReference type="ARBA" id="ARBA00001966"/>
    </source>
</evidence>
<gene>
    <name evidence="7" type="ordered locus">Shel_27410</name>
</gene>
<dbReference type="CDD" id="cd16373">
    <property type="entry name" value="DMSOR_beta_like"/>
    <property type="match status" value="1"/>
</dbReference>
<dbReference type="STRING" id="471855.Shel_27410"/>
<feature type="domain" description="4Fe-4S ferredoxin-type" evidence="6">
    <location>
        <begin position="159"/>
        <end position="189"/>
    </location>
</feature>
<dbReference type="InterPro" id="IPR017900">
    <property type="entry name" value="4Fe4S_Fe_S_CS"/>
</dbReference>
<keyword evidence="3" id="KW-0479">Metal-binding</keyword>
<evidence type="ECO:0000256" key="2">
    <source>
        <dbReference type="ARBA" id="ARBA00022485"/>
    </source>
</evidence>
<evidence type="ECO:0000313" key="7">
    <source>
        <dbReference type="EMBL" id="ACV23739.1"/>
    </source>
</evidence>
<dbReference type="EMBL" id="CP001684">
    <property type="protein sequence ID" value="ACV23739.1"/>
    <property type="molecule type" value="Genomic_DNA"/>
</dbReference>
<accession>C7N403</accession>
<dbReference type="GO" id="GO:0046872">
    <property type="term" value="F:metal ion binding"/>
    <property type="evidence" value="ECO:0007669"/>
    <property type="project" value="UniProtKB-KW"/>
</dbReference>
<feature type="domain" description="4Fe-4S ferredoxin-type" evidence="6">
    <location>
        <begin position="44"/>
        <end position="73"/>
    </location>
</feature>
<evidence type="ECO:0000256" key="5">
    <source>
        <dbReference type="ARBA" id="ARBA00023014"/>
    </source>
</evidence>
<evidence type="ECO:0000256" key="4">
    <source>
        <dbReference type="ARBA" id="ARBA00023004"/>
    </source>
</evidence>
<dbReference type="InterPro" id="IPR050157">
    <property type="entry name" value="PSI_iron-sulfur_center"/>
</dbReference>